<accession>I1D8F1</accession>
<gene>
    <name evidence="1" type="ORF">SacglDRAFT_00012</name>
</gene>
<keyword evidence="1" id="KW-0614">Plasmid</keyword>
<dbReference type="OrthoDB" id="3694316at2"/>
<geneLocation type="plasmid" evidence="1 2">
    <name>pSACGL01</name>
</geneLocation>
<protein>
    <submittedName>
        <fullName evidence="1">Uncharacterized protein</fullName>
    </submittedName>
</protein>
<dbReference type="eggNOG" id="ENOG502ZK57">
    <property type="taxonomic scope" value="Bacteria"/>
</dbReference>
<reference evidence="1 2" key="1">
    <citation type="submission" date="2011-09" db="EMBL/GenBank/DDBJ databases">
        <authorList>
            <consortium name="US DOE Joint Genome Institute (JGI-PGF)"/>
            <person name="Lucas S."/>
            <person name="Han J."/>
            <person name="Lapidus A."/>
            <person name="Cheng J.-F."/>
            <person name="Goodwin L."/>
            <person name="Pitluck S."/>
            <person name="Peters L."/>
            <person name="Land M.L."/>
            <person name="Hauser L."/>
            <person name="Brambilla E."/>
            <person name="Klenk H.-P."/>
            <person name="Woyke T.J."/>
        </authorList>
    </citation>
    <scope>NUCLEOTIDE SEQUENCE [LARGE SCALE GENOMIC DNA]</scope>
    <source>
        <strain evidence="1 2">K62</strain>
        <plasmid evidence="1 2">pSACGL01</plasmid>
    </source>
</reference>
<organism evidence="1 2">
    <name type="scientific">Saccharomonospora glauca K62</name>
    <dbReference type="NCBI Taxonomy" id="928724"/>
    <lineage>
        <taxon>Bacteria</taxon>
        <taxon>Bacillati</taxon>
        <taxon>Actinomycetota</taxon>
        <taxon>Actinomycetes</taxon>
        <taxon>Pseudonocardiales</taxon>
        <taxon>Pseudonocardiaceae</taxon>
        <taxon>Saccharomonospora</taxon>
    </lineage>
</organism>
<reference evidence="2" key="2">
    <citation type="submission" date="2012-01" db="EMBL/GenBank/DDBJ databases">
        <title>Noncontiguous Finished sequence of chromosome of Saccharomonospora glauca K62.</title>
        <authorList>
            <consortium name="US DOE Joint Genome Institute"/>
            <person name="Lucas S."/>
            <person name="Han J."/>
            <person name="Lapidus A."/>
            <person name="Cheng J.-F."/>
            <person name="Goodwin L."/>
            <person name="Pitluck S."/>
            <person name="Peters L."/>
            <person name="Mikhailova N."/>
            <person name="Held B."/>
            <person name="Detter J.C."/>
            <person name="Han C."/>
            <person name="Tapia R."/>
            <person name="Land M."/>
            <person name="Hauser L."/>
            <person name="Kyrpides N."/>
            <person name="Ivanova N."/>
            <person name="Pagani I."/>
            <person name="Brambilla E.-M."/>
            <person name="Klenk H.-P."/>
            <person name="Woyke T."/>
        </authorList>
    </citation>
    <scope>NUCLEOTIDE SEQUENCE [LARGE SCALE GENOMIC DNA]</scope>
    <source>
        <strain evidence="2">K62</strain>
        <plasmid evidence="2">pSACGL01</plasmid>
    </source>
</reference>
<evidence type="ECO:0000313" key="1">
    <source>
        <dbReference type="EMBL" id="EIF01226.1"/>
    </source>
</evidence>
<dbReference type="HOGENOM" id="CLU_173942_0_0_11"/>
<name>I1D8F1_9PSEU</name>
<keyword evidence="2" id="KW-1185">Reference proteome</keyword>
<dbReference type="EMBL" id="CM001485">
    <property type="protein sequence ID" value="EIF01226.1"/>
    <property type="molecule type" value="Genomic_DNA"/>
</dbReference>
<dbReference type="Proteomes" id="UP000005087">
    <property type="component" value="Plasmid pSACGL01"/>
</dbReference>
<evidence type="ECO:0000313" key="2">
    <source>
        <dbReference type="Proteomes" id="UP000005087"/>
    </source>
</evidence>
<dbReference type="AlphaFoldDB" id="I1D8F1"/>
<sequence>MPTPVDPAAFARSQRLAFDGHNLHIGSSSVVHAVDWLPWVDDHKLPAPACRQGFAGHGAQGELRPTRHPVSCRRCRRLRGLEGPTSTQAEELTLW</sequence>
<proteinExistence type="predicted"/>
<dbReference type="RefSeq" id="WP_005467144.1">
    <property type="nucleotide sequence ID" value="NZ_CM001485.1"/>
</dbReference>